<feature type="region of interest" description="Disordered" evidence="1">
    <location>
        <begin position="245"/>
        <end position="265"/>
    </location>
</feature>
<organism evidence="3 4">
    <name type="scientific">Trematosphaeria pertusa</name>
    <dbReference type="NCBI Taxonomy" id="390896"/>
    <lineage>
        <taxon>Eukaryota</taxon>
        <taxon>Fungi</taxon>
        <taxon>Dikarya</taxon>
        <taxon>Ascomycota</taxon>
        <taxon>Pezizomycotina</taxon>
        <taxon>Dothideomycetes</taxon>
        <taxon>Pleosporomycetidae</taxon>
        <taxon>Pleosporales</taxon>
        <taxon>Massarineae</taxon>
        <taxon>Trematosphaeriaceae</taxon>
        <taxon>Trematosphaeria</taxon>
    </lineage>
</organism>
<evidence type="ECO:0000313" key="4">
    <source>
        <dbReference type="Proteomes" id="UP000800094"/>
    </source>
</evidence>
<gene>
    <name evidence="3" type="ORF">BU26DRAFT_605914</name>
</gene>
<feature type="compositionally biased region" description="Acidic residues" evidence="1">
    <location>
        <begin position="53"/>
        <end position="78"/>
    </location>
</feature>
<feature type="region of interest" description="Disordered" evidence="1">
    <location>
        <begin position="161"/>
        <end position="203"/>
    </location>
</feature>
<dbReference type="InterPro" id="IPR013083">
    <property type="entry name" value="Znf_RING/FYVE/PHD"/>
</dbReference>
<sequence>MSGTAKSPMNSAPWSALGSASTAVAAPLLHGSESNKATPPAQGTMVTQSAAADENDSFDQDDEDDELDDFIASDDLDDSNTGLTETASTLNIGEATIAGSAKPSQPSTTSTNAPDPPTTMQGSSSATVGPIHHVFGGMPQAAPVGTEANVTAFPPTAYKLSTPGDILNSLPPPGDSQSPTSGANPPTPPTALQGNTPIPPLPAGLPALFSQLMNEMAVASGADSTGLLPMPYTFAWGNFPSAMPPPGGSQPLAAGLQAPTSQPATVGSPFEVTPPPEVQTTLDQLSNQLGGELIALHLPDIPHGVALPDLGFGPPIFSRFDAVAFVGSLEQVELSAIAPEDNKCPHCWLKVLSGNLYWVKDARNTFGETDYDDPLFVPEVPEDPILAALGALPFDESRPNNHPVRTPCGHLFGRNCLIESLEKCGSRCPKCRRNFAPFPQSSG</sequence>
<evidence type="ECO:0000259" key="2">
    <source>
        <dbReference type="Pfam" id="PF13639"/>
    </source>
</evidence>
<evidence type="ECO:0000256" key="1">
    <source>
        <dbReference type="SAM" id="MobiDB-lite"/>
    </source>
</evidence>
<proteinExistence type="predicted"/>
<keyword evidence="4" id="KW-1185">Reference proteome</keyword>
<feature type="compositionally biased region" description="Polar residues" evidence="1">
    <location>
        <begin position="102"/>
        <end position="127"/>
    </location>
</feature>
<protein>
    <recommendedName>
        <fullName evidence="2">RING-type domain-containing protein</fullName>
    </recommendedName>
</protein>
<feature type="compositionally biased region" description="Polar residues" evidence="1">
    <location>
        <begin position="81"/>
        <end position="91"/>
    </location>
</feature>
<name>A0A6A6IE28_9PLEO</name>
<dbReference type="Gene3D" id="3.30.40.10">
    <property type="entry name" value="Zinc/RING finger domain, C3HC4 (zinc finger)"/>
    <property type="match status" value="1"/>
</dbReference>
<accession>A0A6A6IE28</accession>
<dbReference type="EMBL" id="ML987196">
    <property type="protein sequence ID" value="KAF2248449.1"/>
    <property type="molecule type" value="Genomic_DNA"/>
</dbReference>
<evidence type="ECO:0000313" key="3">
    <source>
        <dbReference type="EMBL" id="KAF2248449.1"/>
    </source>
</evidence>
<dbReference type="InterPro" id="IPR001841">
    <property type="entry name" value="Znf_RING"/>
</dbReference>
<dbReference type="AlphaFoldDB" id="A0A6A6IE28"/>
<dbReference type="GeneID" id="54588955"/>
<feature type="region of interest" description="Disordered" evidence="1">
    <location>
        <begin position="1"/>
        <end position="20"/>
    </location>
</feature>
<reference evidence="3" key="1">
    <citation type="journal article" date="2020" name="Stud. Mycol.">
        <title>101 Dothideomycetes genomes: a test case for predicting lifestyles and emergence of pathogens.</title>
        <authorList>
            <person name="Haridas S."/>
            <person name="Albert R."/>
            <person name="Binder M."/>
            <person name="Bloem J."/>
            <person name="Labutti K."/>
            <person name="Salamov A."/>
            <person name="Andreopoulos B."/>
            <person name="Baker S."/>
            <person name="Barry K."/>
            <person name="Bills G."/>
            <person name="Bluhm B."/>
            <person name="Cannon C."/>
            <person name="Castanera R."/>
            <person name="Culley D."/>
            <person name="Daum C."/>
            <person name="Ezra D."/>
            <person name="Gonzalez J."/>
            <person name="Henrissat B."/>
            <person name="Kuo A."/>
            <person name="Liang C."/>
            <person name="Lipzen A."/>
            <person name="Lutzoni F."/>
            <person name="Magnuson J."/>
            <person name="Mondo S."/>
            <person name="Nolan M."/>
            <person name="Ohm R."/>
            <person name="Pangilinan J."/>
            <person name="Park H.-J."/>
            <person name="Ramirez L."/>
            <person name="Alfaro M."/>
            <person name="Sun H."/>
            <person name="Tritt A."/>
            <person name="Yoshinaga Y."/>
            <person name="Zwiers L.-H."/>
            <person name="Turgeon B."/>
            <person name="Goodwin S."/>
            <person name="Spatafora J."/>
            <person name="Crous P."/>
            <person name="Grigoriev I."/>
        </authorList>
    </citation>
    <scope>NUCLEOTIDE SEQUENCE</scope>
    <source>
        <strain evidence="3">CBS 122368</strain>
    </source>
</reference>
<dbReference type="SUPFAM" id="SSF57850">
    <property type="entry name" value="RING/U-box"/>
    <property type="match status" value="1"/>
</dbReference>
<dbReference type="Proteomes" id="UP000800094">
    <property type="component" value="Unassembled WGS sequence"/>
</dbReference>
<dbReference type="OrthoDB" id="5396564at2759"/>
<feature type="domain" description="RING-type" evidence="2">
    <location>
        <begin position="395"/>
        <end position="432"/>
    </location>
</feature>
<feature type="compositionally biased region" description="Polar residues" evidence="1">
    <location>
        <begin position="175"/>
        <end position="196"/>
    </location>
</feature>
<dbReference type="Pfam" id="PF13639">
    <property type="entry name" value="zf-RING_2"/>
    <property type="match status" value="1"/>
</dbReference>
<dbReference type="RefSeq" id="XP_033683453.1">
    <property type="nucleotide sequence ID" value="XM_033835625.1"/>
</dbReference>
<feature type="region of interest" description="Disordered" evidence="1">
    <location>
        <begin position="28"/>
        <end position="140"/>
    </location>
</feature>